<dbReference type="RefSeq" id="WP_057771247.1">
    <property type="nucleotide sequence ID" value="NZ_CP042593.1"/>
</dbReference>
<evidence type="ECO:0000313" key="2">
    <source>
        <dbReference type="Proteomes" id="UP000321555"/>
    </source>
</evidence>
<protein>
    <submittedName>
        <fullName evidence="1">Uncharacterized protein</fullName>
    </submittedName>
</protein>
<evidence type="ECO:0000313" key="1">
    <source>
        <dbReference type="EMBL" id="QED48340.1"/>
    </source>
</evidence>
<gene>
    <name evidence="1" type="ORF">FSZ17_14445</name>
</gene>
<name>A0A5B8Z5D7_CYTDA</name>
<dbReference type="AlphaFoldDB" id="A0A5B8Z5D7"/>
<accession>A0A5B8Z5D7</accession>
<organism evidence="1 2">
    <name type="scientific">Cytobacillus dafuensis</name>
    <name type="common">Bacillus dafuensis</name>
    <dbReference type="NCBI Taxonomy" id="1742359"/>
    <lineage>
        <taxon>Bacteria</taxon>
        <taxon>Bacillati</taxon>
        <taxon>Bacillota</taxon>
        <taxon>Bacilli</taxon>
        <taxon>Bacillales</taxon>
        <taxon>Bacillaceae</taxon>
        <taxon>Cytobacillus</taxon>
    </lineage>
</organism>
<sequence length="121" mass="13535">MGFFEGEFPKKLGKKVAPATIEGIPREFIFIIQNGIGTLKEDEDDVVLATIEYITGLYKAIIRHGIDTHSSNGVLIVIDRHLTKSREIYTPNNIGTTDLNQYKGKKSKVASPFCFTVCSKW</sequence>
<reference evidence="2" key="1">
    <citation type="submission" date="2019-08" db="EMBL/GenBank/DDBJ databases">
        <authorList>
            <person name="Zheng X."/>
        </authorList>
    </citation>
    <scope>NUCLEOTIDE SEQUENCE [LARGE SCALE GENOMIC DNA]</scope>
    <source>
        <strain evidence="2">FJAT-25496</strain>
    </source>
</reference>
<dbReference type="EMBL" id="CP042593">
    <property type="protein sequence ID" value="QED48340.1"/>
    <property type="molecule type" value="Genomic_DNA"/>
</dbReference>
<dbReference type="KEGG" id="bda:FSZ17_14445"/>
<keyword evidence="2" id="KW-1185">Reference proteome</keyword>
<dbReference type="Proteomes" id="UP000321555">
    <property type="component" value="Chromosome"/>
</dbReference>
<proteinExistence type="predicted"/>